<keyword evidence="2" id="KW-1185">Reference proteome</keyword>
<proteinExistence type="predicted"/>
<evidence type="ECO:0000313" key="1">
    <source>
        <dbReference type="EMBL" id="SMX42441.1"/>
    </source>
</evidence>
<dbReference type="RefSeq" id="WP_141194845.1">
    <property type="nucleotide sequence ID" value="NZ_FXYF01000006.1"/>
</dbReference>
<reference evidence="1 2" key="1">
    <citation type="submission" date="2017-05" db="EMBL/GenBank/DDBJ databases">
        <authorList>
            <person name="Song R."/>
            <person name="Chenine A.L."/>
            <person name="Ruprecht R.M."/>
        </authorList>
    </citation>
    <scope>NUCLEOTIDE SEQUENCE [LARGE SCALE GENOMIC DNA]</scope>
    <source>
        <strain evidence="1 2">CECT 8898</strain>
    </source>
</reference>
<evidence type="ECO:0000313" key="2">
    <source>
        <dbReference type="Proteomes" id="UP000207598"/>
    </source>
</evidence>
<organism evidence="1 2">
    <name type="scientific">Maliponia aquimaris</name>
    <dbReference type="NCBI Taxonomy" id="1673631"/>
    <lineage>
        <taxon>Bacteria</taxon>
        <taxon>Pseudomonadati</taxon>
        <taxon>Pseudomonadota</taxon>
        <taxon>Alphaproteobacteria</taxon>
        <taxon>Rhodobacterales</taxon>
        <taxon>Paracoccaceae</taxon>
        <taxon>Maliponia</taxon>
    </lineage>
</organism>
<dbReference type="EMBL" id="FXYF01000006">
    <property type="protein sequence ID" value="SMX42441.1"/>
    <property type="molecule type" value="Genomic_DNA"/>
</dbReference>
<sequence length="67" mass="7358">MGYVSTTTDYVDLDGDYGTVEGVEVACTKCGHSEESFGIDEPSLKRCANLLRDNCPRGESNYYDVNP</sequence>
<protein>
    <submittedName>
        <fullName evidence="1">Uncharacterized protein</fullName>
    </submittedName>
</protein>
<name>A0A238KI18_9RHOB</name>
<dbReference type="OrthoDB" id="7864610at2"/>
<accession>A0A238KI18</accession>
<dbReference type="AlphaFoldDB" id="A0A238KI18"/>
<gene>
    <name evidence="1" type="ORF">MAA8898_02608</name>
</gene>
<dbReference type="Proteomes" id="UP000207598">
    <property type="component" value="Unassembled WGS sequence"/>
</dbReference>